<dbReference type="Proteomes" id="UP000078546">
    <property type="component" value="Unassembled WGS sequence"/>
</dbReference>
<evidence type="ECO:0000313" key="1">
    <source>
        <dbReference type="EMBL" id="SBS91900.1"/>
    </source>
</evidence>
<dbReference type="AlphaFoldDB" id="A0A1A8X7B0"/>
<name>A0A1A8X7B0_PLAOA</name>
<gene>
    <name evidence="2" type="ORF">POVCU1_054340</name>
    <name evidence="1" type="ORF">POVCU2_0070730</name>
</gene>
<evidence type="ECO:0000313" key="3">
    <source>
        <dbReference type="Proteomes" id="UP000078546"/>
    </source>
</evidence>
<sequence>MLLEMVKLIFRICCENINQDYSSYVYYDVENTCPVVIRYLTKLKENTHEHNTKESCKYLNCWLYDKAHKKNNTDDLTFTHYKRLLSKFGDDQSETCIFNVDKITGDIFQKLKDLYNLYEHFDKFQKKETCNTSTCNCAQECVDIYNKLEDSYSKDSYSSFCI</sequence>
<dbReference type="EMBL" id="FLQU01001179">
    <property type="protein sequence ID" value="SBS91900.1"/>
    <property type="molecule type" value="Genomic_DNA"/>
</dbReference>
<reference evidence="2" key="2">
    <citation type="submission" date="2016-05" db="EMBL/GenBank/DDBJ databases">
        <authorList>
            <person name="Lavstsen T."/>
            <person name="Jespersen J.S."/>
        </authorList>
    </citation>
    <scope>NUCLEOTIDE SEQUENCE [LARGE SCALE GENOMIC DNA]</scope>
</reference>
<reference evidence="3 4" key="1">
    <citation type="submission" date="2016-05" db="EMBL/GenBank/DDBJ databases">
        <authorList>
            <person name="Naeem Raeece"/>
        </authorList>
    </citation>
    <scope>NUCLEOTIDE SEQUENCE [LARGE SCALE GENOMIC DNA]</scope>
</reference>
<evidence type="ECO:0000313" key="4">
    <source>
        <dbReference type="Proteomes" id="UP000078560"/>
    </source>
</evidence>
<proteinExistence type="predicted"/>
<dbReference type="Proteomes" id="UP000078560">
    <property type="component" value="Unassembled WGS sequence"/>
</dbReference>
<evidence type="ECO:0000313" key="2">
    <source>
        <dbReference type="EMBL" id="SBS99673.1"/>
    </source>
</evidence>
<dbReference type="Pfam" id="PF05795">
    <property type="entry name" value="Plasmodium_Vir"/>
    <property type="match status" value="1"/>
</dbReference>
<accession>A0A1A8X7B0</accession>
<dbReference type="EMBL" id="FLQV01001439">
    <property type="protein sequence ID" value="SBS99673.1"/>
    <property type="molecule type" value="Genomic_DNA"/>
</dbReference>
<protein>
    <submittedName>
        <fullName evidence="2">PIR Superfamily Protein</fullName>
    </submittedName>
</protein>
<organism evidence="2 3">
    <name type="scientific">Plasmodium ovale curtisi</name>
    <dbReference type="NCBI Taxonomy" id="864141"/>
    <lineage>
        <taxon>Eukaryota</taxon>
        <taxon>Sar</taxon>
        <taxon>Alveolata</taxon>
        <taxon>Apicomplexa</taxon>
        <taxon>Aconoidasida</taxon>
        <taxon>Haemosporida</taxon>
        <taxon>Plasmodiidae</taxon>
        <taxon>Plasmodium</taxon>
        <taxon>Plasmodium (Plasmodium)</taxon>
    </lineage>
</organism>
<dbReference type="InterPro" id="IPR008780">
    <property type="entry name" value="Plasmodium_Vir"/>
</dbReference>